<evidence type="ECO:0000256" key="2">
    <source>
        <dbReference type="ARBA" id="ARBA00023125"/>
    </source>
</evidence>
<dbReference type="InterPro" id="IPR036388">
    <property type="entry name" value="WH-like_DNA-bd_sf"/>
</dbReference>
<feature type="domain" description="HTH luxR-type" evidence="4">
    <location>
        <begin position="1"/>
        <end position="44"/>
    </location>
</feature>
<dbReference type="CDD" id="cd06170">
    <property type="entry name" value="LuxR_C_like"/>
    <property type="match status" value="1"/>
</dbReference>
<dbReference type="SUPFAM" id="SSF46894">
    <property type="entry name" value="C-terminal effector domain of the bipartite response regulators"/>
    <property type="match status" value="1"/>
</dbReference>
<evidence type="ECO:0000256" key="3">
    <source>
        <dbReference type="ARBA" id="ARBA00023163"/>
    </source>
</evidence>
<dbReference type="PROSITE" id="PS50043">
    <property type="entry name" value="HTH_LUXR_2"/>
    <property type="match status" value="1"/>
</dbReference>
<comment type="caution">
    <text evidence="5">The sequence shown here is derived from an EMBL/GenBank/DDBJ whole genome shotgun (WGS) entry which is preliminary data.</text>
</comment>
<dbReference type="InterPro" id="IPR016032">
    <property type="entry name" value="Sig_transdc_resp-reg_C-effctor"/>
</dbReference>
<sequence length="55" mass="5871">MTSRAIAARLVISIDTVGRHITNLYRKIGARGRADATAYALHMGLVPEPTGGPRP</sequence>
<evidence type="ECO:0000256" key="1">
    <source>
        <dbReference type="ARBA" id="ARBA00023015"/>
    </source>
</evidence>
<evidence type="ECO:0000313" key="5">
    <source>
        <dbReference type="EMBL" id="MCG2623048.1"/>
    </source>
</evidence>
<dbReference type="Pfam" id="PF00196">
    <property type="entry name" value="GerE"/>
    <property type="match status" value="1"/>
</dbReference>
<keyword evidence="6" id="KW-1185">Reference proteome</keyword>
<protein>
    <submittedName>
        <fullName evidence="5">Helix-turn-helix transcriptional regulator</fullName>
    </submittedName>
</protein>
<proteinExistence type="predicted"/>
<dbReference type="InterPro" id="IPR000792">
    <property type="entry name" value="Tscrpt_reg_LuxR_C"/>
</dbReference>
<gene>
    <name evidence="5" type="ORF">LVY72_14185</name>
</gene>
<reference evidence="5" key="1">
    <citation type="submission" date="2022-01" db="EMBL/GenBank/DDBJ databases">
        <authorList>
            <person name="Jo J.-H."/>
            <person name="Im W.-T."/>
        </authorList>
    </citation>
    <scope>NUCLEOTIDE SEQUENCE</scope>
    <source>
        <strain evidence="5">I2-34</strain>
    </source>
</reference>
<dbReference type="Gene3D" id="1.10.10.10">
    <property type="entry name" value="Winged helix-like DNA-binding domain superfamily/Winged helix DNA-binding domain"/>
    <property type="match status" value="1"/>
</dbReference>
<dbReference type="PANTHER" id="PTHR44688:SF16">
    <property type="entry name" value="DNA-BINDING TRANSCRIPTIONAL ACTIVATOR DEVR_DOSR"/>
    <property type="match status" value="1"/>
</dbReference>
<name>A0ABS9L8N8_9MICC</name>
<organism evidence="5 6">
    <name type="scientific">Arthrobacter hankyongi</name>
    <dbReference type="NCBI Taxonomy" id="2904801"/>
    <lineage>
        <taxon>Bacteria</taxon>
        <taxon>Bacillati</taxon>
        <taxon>Actinomycetota</taxon>
        <taxon>Actinomycetes</taxon>
        <taxon>Micrococcales</taxon>
        <taxon>Micrococcaceae</taxon>
        <taxon>Arthrobacter</taxon>
    </lineage>
</organism>
<dbReference type="Proteomes" id="UP001165368">
    <property type="component" value="Unassembled WGS sequence"/>
</dbReference>
<evidence type="ECO:0000313" key="6">
    <source>
        <dbReference type="Proteomes" id="UP001165368"/>
    </source>
</evidence>
<dbReference type="EMBL" id="JAKLTQ010000010">
    <property type="protein sequence ID" value="MCG2623048.1"/>
    <property type="molecule type" value="Genomic_DNA"/>
</dbReference>
<dbReference type="PANTHER" id="PTHR44688">
    <property type="entry name" value="DNA-BINDING TRANSCRIPTIONAL ACTIVATOR DEVR_DOSR"/>
    <property type="match status" value="1"/>
</dbReference>
<keyword evidence="1" id="KW-0805">Transcription regulation</keyword>
<accession>A0ABS9L8N8</accession>
<dbReference type="SMART" id="SM00421">
    <property type="entry name" value="HTH_LUXR"/>
    <property type="match status" value="1"/>
</dbReference>
<keyword evidence="2" id="KW-0238">DNA-binding</keyword>
<evidence type="ECO:0000259" key="4">
    <source>
        <dbReference type="PROSITE" id="PS50043"/>
    </source>
</evidence>
<keyword evidence="3" id="KW-0804">Transcription</keyword>